<evidence type="ECO:0000259" key="7">
    <source>
        <dbReference type="Pfam" id="PF20684"/>
    </source>
</evidence>
<dbReference type="PANTHER" id="PTHR33048:SF47">
    <property type="entry name" value="INTEGRAL MEMBRANE PROTEIN-RELATED"/>
    <property type="match status" value="1"/>
</dbReference>
<evidence type="ECO:0000256" key="3">
    <source>
        <dbReference type="ARBA" id="ARBA00022989"/>
    </source>
</evidence>
<dbReference type="Proteomes" id="UP001446871">
    <property type="component" value="Unassembled WGS sequence"/>
</dbReference>
<keyword evidence="9" id="KW-1185">Reference proteome</keyword>
<feature type="transmembrane region" description="Helical" evidence="6">
    <location>
        <begin position="99"/>
        <end position="122"/>
    </location>
</feature>
<feature type="transmembrane region" description="Helical" evidence="6">
    <location>
        <begin position="20"/>
        <end position="42"/>
    </location>
</feature>
<gene>
    <name evidence="8" type="ORF">PG996_000162</name>
</gene>
<evidence type="ECO:0000313" key="8">
    <source>
        <dbReference type="EMBL" id="KAK8081381.1"/>
    </source>
</evidence>
<evidence type="ECO:0000256" key="5">
    <source>
        <dbReference type="ARBA" id="ARBA00038359"/>
    </source>
</evidence>
<reference evidence="8 9" key="1">
    <citation type="submission" date="2023-01" db="EMBL/GenBank/DDBJ databases">
        <title>Analysis of 21 Apiospora genomes using comparative genomics revels a genus with tremendous synthesis potential of carbohydrate active enzymes and secondary metabolites.</title>
        <authorList>
            <person name="Sorensen T."/>
        </authorList>
    </citation>
    <scope>NUCLEOTIDE SEQUENCE [LARGE SCALE GENOMIC DNA]</scope>
    <source>
        <strain evidence="8 9">CBS 83171</strain>
    </source>
</reference>
<protein>
    <submittedName>
        <fullName evidence="8">Integral membrane protein</fullName>
    </submittedName>
</protein>
<dbReference type="PANTHER" id="PTHR33048">
    <property type="entry name" value="PTH11-LIKE INTEGRAL MEMBRANE PROTEIN (AFU_ORTHOLOGUE AFUA_5G11245)"/>
    <property type="match status" value="1"/>
</dbReference>
<organism evidence="8 9">
    <name type="scientific">Apiospora saccharicola</name>
    <dbReference type="NCBI Taxonomy" id="335842"/>
    <lineage>
        <taxon>Eukaryota</taxon>
        <taxon>Fungi</taxon>
        <taxon>Dikarya</taxon>
        <taxon>Ascomycota</taxon>
        <taxon>Pezizomycotina</taxon>
        <taxon>Sordariomycetes</taxon>
        <taxon>Xylariomycetidae</taxon>
        <taxon>Amphisphaeriales</taxon>
        <taxon>Apiosporaceae</taxon>
        <taxon>Apiospora</taxon>
    </lineage>
</organism>
<dbReference type="InterPro" id="IPR049326">
    <property type="entry name" value="Rhodopsin_dom_fungi"/>
</dbReference>
<comment type="subcellular location">
    <subcellularLocation>
        <location evidence="1">Membrane</location>
        <topology evidence="1">Multi-pass membrane protein</topology>
    </subcellularLocation>
</comment>
<comment type="similarity">
    <text evidence="5">Belongs to the SAT4 family.</text>
</comment>
<evidence type="ECO:0000256" key="2">
    <source>
        <dbReference type="ARBA" id="ARBA00022692"/>
    </source>
</evidence>
<dbReference type="EMBL" id="JAQQWM010000001">
    <property type="protein sequence ID" value="KAK8081381.1"/>
    <property type="molecule type" value="Genomic_DNA"/>
</dbReference>
<evidence type="ECO:0000256" key="1">
    <source>
        <dbReference type="ARBA" id="ARBA00004141"/>
    </source>
</evidence>
<sequence length="146" mass="16123">MDINPVDNPELFSEESRTALIYVVIPILMIVTSTAVGLRFYTRAVVLGSVGFDDWLSLTSLVSFLALGSSGMVLAGKGLGRHIGTLPQPNGFRDYMKGFFALIFLYNAAIASFKFCFLAQYYRIMPSKKMRAIIYAATGFVVAWTL</sequence>
<feature type="domain" description="Rhodopsin" evidence="7">
    <location>
        <begin position="38"/>
        <end position="145"/>
    </location>
</feature>
<name>A0ABR1WFT1_9PEZI</name>
<evidence type="ECO:0000256" key="4">
    <source>
        <dbReference type="ARBA" id="ARBA00023136"/>
    </source>
</evidence>
<evidence type="ECO:0000313" key="9">
    <source>
        <dbReference type="Proteomes" id="UP001446871"/>
    </source>
</evidence>
<dbReference type="Pfam" id="PF20684">
    <property type="entry name" value="Fung_rhodopsin"/>
    <property type="match status" value="1"/>
</dbReference>
<comment type="caution">
    <text evidence="8">The sequence shown here is derived from an EMBL/GenBank/DDBJ whole genome shotgun (WGS) entry which is preliminary data.</text>
</comment>
<accession>A0ABR1WFT1</accession>
<keyword evidence="3 6" id="KW-1133">Transmembrane helix</keyword>
<keyword evidence="4 6" id="KW-0472">Membrane</keyword>
<evidence type="ECO:0000256" key="6">
    <source>
        <dbReference type="SAM" id="Phobius"/>
    </source>
</evidence>
<dbReference type="InterPro" id="IPR052337">
    <property type="entry name" value="SAT4-like"/>
</dbReference>
<proteinExistence type="inferred from homology"/>
<feature type="transmembrane region" description="Helical" evidence="6">
    <location>
        <begin position="54"/>
        <end position="79"/>
    </location>
</feature>
<keyword evidence="2 6" id="KW-0812">Transmembrane</keyword>